<dbReference type="AlphaFoldDB" id="A0AAN7CPI2"/>
<feature type="region of interest" description="Disordered" evidence="1">
    <location>
        <begin position="159"/>
        <end position="183"/>
    </location>
</feature>
<organism evidence="2 3">
    <name type="scientific">Corynascus novoguineensis</name>
    <dbReference type="NCBI Taxonomy" id="1126955"/>
    <lineage>
        <taxon>Eukaryota</taxon>
        <taxon>Fungi</taxon>
        <taxon>Dikarya</taxon>
        <taxon>Ascomycota</taxon>
        <taxon>Pezizomycotina</taxon>
        <taxon>Sordariomycetes</taxon>
        <taxon>Sordariomycetidae</taxon>
        <taxon>Sordariales</taxon>
        <taxon>Chaetomiaceae</taxon>
        <taxon>Corynascus</taxon>
    </lineage>
</organism>
<reference evidence="2" key="1">
    <citation type="journal article" date="2023" name="Mol. Phylogenet. Evol.">
        <title>Genome-scale phylogeny and comparative genomics of the fungal order Sordariales.</title>
        <authorList>
            <person name="Hensen N."/>
            <person name="Bonometti L."/>
            <person name="Westerberg I."/>
            <person name="Brannstrom I.O."/>
            <person name="Guillou S."/>
            <person name="Cros-Aarteil S."/>
            <person name="Calhoun S."/>
            <person name="Haridas S."/>
            <person name="Kuo A."/>
            <person name="Mondo S."/>
            <person name="Pangilinan J."/>
            <person name="Riley R."/>
            <person name="LaButti K."/>
            <person name="Andreopoulos B."/>
            <person name="Lipzen A."/>
            <person name="Chen C."/>
            <person name="Yan M."/>
            <person name="Daum C."/>
            <person name="Ng V."/>
            <person name="Clum A."/>
            <person name="Steindorff A."/>
            <person name="Ohm R.A."/>
            <person name="Martin F."/>
            <person name="Silar P."/>
            <person name="Natvig D.O."/>
            <person name="Lalanne C."/>
            <person name="Gautier V."/>
            <person name="Ament-Velasquez S.L."/>
            <person name="Kruys A."/>
            <person name="Hutchinson M.I."/>
            <person name="Powell A.J."/>
            <person name="Barry K."/>
            <person name="Miller A.N."/>
            <person name="Grigoriev I.V."/>
            <person name="Debuchy R."/>
            <person name="Gladieux P."/>
            <person name="Hiltunen Thoren M."/>
            <person name="Johannesson H."/>
        </authorList>
    </citation>
    <scope>NUCLEOTIDE SEQUENCE</scope>
    <source>
        <strain evidence="2">CBS 359.72</strain>
    </source>
</reference>
<accession>A0AAN7CPI2</accession>
<evidence type="ECO:0000256" key="1">
    <source>
        <dbReference type="SAM" id="MobiDB-lite"/>
    </source>
</evidence>
<comment type="caution">
    <text evidence="2">The sequence shown here is derived from an EMBL/GenBank/DDBJ whole genome shotgun (WGS) entry which is preliminary data.</text>
</comment>
<feature type="compositionally biased region" description="Acidic residues" evidence="1">
    <location>
        <begin position="165"/>
        <end position="181"/>
    </location>
</feature>
<sequence>MIELDICPATVEDATTYPGDGSQSWYYSDRNVLGNVVSNRNYILSWSGRCQTPVGSYSPLLWVNREARGATLGFYRVHLPFFGLQREKALYLNPEYDVVSIQPRWNENRDRTTRAPDYLTLLPDFLHDIKAYDHKGQGVAHPALNEGFLSWNMDEVMTAGAQPKEEEEKEEEEGKEEEDEEGLRAELAMHLREEADNWQHNRTFLHETFLRISPTWRMAPHAGLCSRHLTV</sequence>
<gene>
    <name evidence="2" type="ORF">C7999DRAFT_33737</name>
</gene>
<proteinExistence type="predicted"/>
<dbReference type="Proteomes" id="UP001303647">
    <property type="component" value="Unassembled WGS sequence"/>
</dbReference>
<name>A0AAN7CPI2_9PEZI</name>
<protein>
    <submittedName>
        <fullName evidence="2">Uncharacterized protein</fullName>
    </submittedName>
</protein>
<reference evidence="2" key="2">
    <citation type="submission" date="2023-05" db="EMBL/GenBank/DDBJ databases">
        <authorList>
            <consortium name="Lawrence Berkeley National Laboratory"/>
            <person name="Steindorff A."/>
            <person name="Hensen N."/>
            <person name="Bonometti L."/>
            <person name="Westerberg I."/>
            <person name="Brannstrom I.O."/>
            <person name="Guillou S."/>
            <person name="Cros-Aarteil S."/>
            <person name="Calhoun S."/>
            <person name="Haridas S."/>
            <person name="Kuo A."/>
            <person name="Mondo S."/>
            <person name="Pangilinan J."/>
            <person name="Riley R."/>
            <person name="Labutti K."/>
            <person name="Andreopoulos B."/>
            <person name="Lipzen A."/>
            <person name="Chen C."/>
            <person name="Yanf M."/>
            <person name="Daum C."/>
            <person name="Ng V."/>
            <person name="Clum A."/>
            <person name="Ohm R."/>
            <person name="Martin F."/>
            <person name="Silar P."/>
            <person name="Natvig D."/>
            <person name="Lalanne C."/>
            <person name="Gautier V."/>
            <person name="Ament-Velasquez S.L."/>
            <person name="Kruys A."/>
            <person name="Hutchinson M.I."/>
            <person name="Powell A.J."/>
            <person name="Barry K."/>
            <person name="Miller A.N."/>
            <person name="Grigoriev I.V."/>
            <person name="Debuchy R."/>
            <person name="Gladieux P."/>
            <person name="Thoren M.H."/>
            <person name="Johannesson H."/>
        </authorList>
    </citation>
    <scope>NUCLEOTIDE SEQUENCE</scope>
    <source>
        <strain evidence="2">CBS 359.72</strain>
    </source>
</reference>
<keyword evidence="3" id="KW-1185">Reference proteome</keyword>
<evidence type="ECO:0000313" key="3">
    <source>
        <dbReference type="Proteomes" id="UP001303647"/>
    </source>
</evidence>
<dbReference type="EMBL" id="MU857688">
    <property type="protein sequence ID" value="KAK4245880.1"/>
    <property type="molecule type" value="Genomic_DNA"/>
</dbReference>
<evidence type="ECO:0000313" key="2">
    <source>
        <dbReference type="EMBL" id="KAK4245880.1"/>
    </source>
</evidence>